<comment type="caution">
    <text evidence="10">The sequence shown here is derived from an EMBL/GenBank/DDBJ whole genome shotgun (WGS) entry which is preliminary data.</text>
</comment>
<feature type="transmembrane region" description="Helical" evidence="9">
    <location>
        <begin position="207"/>
        <end position="226"/>
    </location>
</feature>
<dbReference type="FunFam" id="1.20.1740.10:FF:000004">
    <property type="entry name" value="Sodium:alanine symporter family protein"/>
    <property type="match status" value="1"/>
</dbReference>
<accession>A0A943ELB0</accession>
<organism evidence="10 11">
    <name type="scientific">Thomasclavelia spiroformis</name>
    <dbReference type="NCBI Taxonomy" id="29348"/>
    <lineage>
        <taxon>Bacteria</taxon>
        <taxon>Bacillati</taxon>
        <taxon>Bacillota</taxon>
        <taxon>Erysipelotrichia</taxon>
        <taxon>Erysipelotrichales</taxon>
        <taxon>Coprobacillaceae</taxon>
        <taxon>Thomasclavelia</taxon>
    </lineage>
</organism>
<sequence length="468" mass="51606">MQNFLSILNEFLYSNILILLLVITGLYFSIKTKFVQFRLFPEGIRLLKEKSKHEDGVSSFQALMISTASRVGTGNIAGVATALAAGGPGSIFWMWVTAFIGGASAFIESTLAQVYKEKDGDTFRGGPAYYIEKALNKRWLGIIFSCLLIACFIFGFNPLQAYNVSSAVEYYFENNQLVSIIIGIILALATAFVIFGGVHRIGIISSTIVPIMAIIYIFIGLYITFINFDKLPTIFNDIFNQAFDFNAIIGGFSGSCIMYGIKRGLFSNEAGMGSAPNAGATADVSHPVKQGLVQTISVFIDTILICSTTAFMLLNYGTDSGLTGMPYVQQAIFAGIGEYGIHFITISIFLFAFSSLIGNYCYAESNLKFIINNKLVLFVFRIITIIVIFFGAQANFNTIWDLADVLMGFMAILNIIVILFLGKIAIKCLNDYCNQKKSNKDPIFNPKKLNIKGATYWDKINLDDSKKK</sequence>
<feature type="transmembrane region" description="Helical" evidence="9">
    <location>
        <begin position="238"/>
        <end position="261"/>
    </location>
</feature>
<dbReference type="PANTHER" id="PTHR30330:SF1">
    <property type="entry name" value="AMINO-ACID CARRIER PROTEIN ALST"/>
    <property type="match status" value="1"/>
</dbReference>
<name>A0A943ELB0_9FIRM</name>
<dbReference type="PANTHER" id="PTHR30330">
    <property type="entry name" value="AGSS FAMILY TRANSPORTER, SODIUM-ALANINE"/>
    <property type="match status" value="1"/>
</dbReference>
<keyword evidence="3 9" id="KW-0813">Transport</keyword>
<evidence type="ECO:0000256" key="7">
    <source>
        <dbReference type="ARBA" id="ARBA00022989"/>
    </source>
</evidence>
<evidence type="ECO:0000256" key="6">
    <source>
        <dbReference type="ARBA" id="ARBA00022847"/>
    </source>
</evidence>
<evidence type="ECO:0000256" key="4">
    <source>
        <dbReference type="ARBA" id="ARBA00022475"/>
    </source>
</evidence>
<feature type="transmembrane region" description="Helical" evidence="9">
    <location>
        <begin position="298"/>
        <end position="317"/>
    </location>
</feature>
<feature type="transmembrane region" description="Helical" evidence="9">
    <location>
        <begin position="12"/>
        <end position="30"/>
    </location>
</feature>
<dbReference type="RefSeq" id="WP_303887481.1">
    <property type="nucleotide sequence ID" value="NZ_JAGZCC010000041.1"/>
</dbReference>
<keyword evidence="7 9" id="KW-1133">Transmembrane helix</keyword>
<feature type="transmembrane region" description="Helical" evidence="9">
    <location>
        <begin position="339"/>
        <end position="363"/>
    </location>
</feature>
<evidence type="ECO:0000256" key="9">
    <source>
        <dbReference type="RuleBase" id="RU363064"/>
    </source>
</evidence>
<evidence type="ECO:0000256" key="8">
    <source>
        <dbReference type="ARBA" id="ARBA00023136"/>
    </source>
</evidence>
<protein>
    <submittedName>
        <fullName evidence="10">Alanine:cation symporter family protein</fullName>
    </submittedName>
</protein>
<dbReference type="EMBL" id="JAGZCC010000041">
    <property type="protein sequence ID" value="MBS5588604.1"/>
    <property type="molecule type" value="Genomic_DNA"/>
</dbReference>
<comment type="similarity">
    <text evidence="2 9">Belongs to the alanine or glycine:cation symporter (AGCS) (TC 2.A.25) family.</text>
</comment>
<dbReference type="NCBIfam" id="TIGR00835">
    <property type="entry name" value="agcS"/>
    <property type="match status" value="1"/>
</dbReference>
<dbReference type="InterPro" id="IPR001463">
    <property type="entry name" value="Na/Ala_symport"/>
</dbReference>
<dbReference type="Gene3D" id="1.20.1740.10">
    <property type="entry name" value="Amino acid/polyamine transporter I"/>
    <property type="match status" value="1"/>
</dbReference>
<keyword evidence="8 9" id="KW-0472">Membrane</keyword>
<evidence type="ECO:0000313" key="11">
    <source>
        <dbReference type="Proteomes" id="UP000751224"/>
    </source>
</evidence>
<feature type="transmembrane region" description="Helical" evidence="9">
    <location>
        <begin position="406"/>
        <end position="426"/>
    </location>
</feature>
<feature type="transmembrane region" description="Helical" evidence="9">
    <location>
        <begin position="139"/>
        <end position="157"/>
    </location>
</feature>
<evidence type="ECO:0000256" key="5">
    <source>
        <dbReference type="ARBA" id="ARBA00022692"/>
    </source>
</evidence>
<feature type="transmembrane region" description="Helical" evidence="9">
    <location>
        <begin position="375"/>
        <end position="394"/>
    </location>
</feature>
<dbReference type="GO" id="GO:0005283">
    <property type="term" value="F:amino acid:sodium symporter activity"/>
    <property type="evidence" value="ECO:0007669"/>
    <property type="project" value="InterPro"/>
</dbReference>
<reference evidence="10" key="1">
    <citation type="submission" date="2021-02" db="EMBL/GenBank/DDBJ databases">
        <title>Infant gut strain persistence is associated with maternal origin, phylogeny, and functional potential including surface adhesion and iron acquisition.</title>
        <authorList>
            <person name="Lou Y.C."/>
        </authorList>
    </citation>
    <scope>NUCLEOTIDE SEQUENCE</scope>
    <source>
        <strain evidence="10">L3_108_000G1_dasL3_108_000G1_metabat.metabat.11</strain>
    </source>
</reference>
<evidence type="ECO:0000256" key="3">
    <source>
        <dbReference type="ARBA" id="ARBA00022448"/>
    </source>
</evidence>
<dbReference type="Proteomes" id="UP000751224">
    <property type="component" value="Unassembled WGS sequence"/>
</dbReference>
<dbReference type="Pfam" id="PF01235">
    <property type="entry name" value="Na_Ala_symp"/>
    <property type="match status" value="1"/>
</dbReference>
<keyword evidence="6 9" id="KW-0769">Symport</keyword>
<comment type="subcellular location">
    <subcellularLocation>
        <location evidence="1 9">Cell membrane</location>
        <topology evidence="1 9">Multi-pass membrane protein</topology>
    </subcellularLocation>
</comment>
<keyword evidence="5 9" id="KW-0812">Transmembrane</keyword>
<keyword evidence="4 9" id="KW-1003">Cell membrane</keyword>
<dbReference type="PRINTS" id="PR00175">
    <property type="entry name" value="NAALASMPORT"/>
</dbReference>
<dbReference type="GO" id="GO:0005886">
    <property type="term" value="C:plasma membrane"/>
    <property type="evidence" value="ECO:0007669"/>
    <property type="project" value="UniProtKB-SubCell"/>
</dbReference>
<evidence type="ECO:0000313" key="10">
    <source>
        <dbReference type="EMBL" id="MBS5588604.1"/>
    </source>
</evidence>
<evidence type="ECO:0000256" key="2">
    <source>
        <dbReference type="ARBA" id="ARBA00009261"/>
    </source>
</evidence>
<evidence type="ECO:0000256" key="1">
    <source>
        <dbReference type="ARBA" id="ARBA00004651"/>
    </source>
</evidence>
<gene>
    <name evidence="10" type="ORF">KHX14_07275</name>
</gene>
<feature type="transmembrane region" description="Helical" evidence="9">
    <location>
        <begin position="177"/>
        <end position="195"/>
    </location>
</feature>
<proteinExistence type="inferred from homology"/>
<dbReference type="AlphaFoldDB" id="A0A943ELB0"/>